<keyword evidence="2" id="KW-0812">Transmembrane</keyword>
<keyword evidence="2" id="KW-1133">Transmembrane helix</keyword>
<feature type="transmembrane region" description="Helical" evidence="2">
    <location>
        <begin position="181"/>
        <end position="207"/>
    </location>
</feature>
<evidence type="ECO:0000313" key="5">
    <source>
        <dbReference type="Proteomes" id="UP001595955"/>
    </source>
</evidence>
<sequence>MSSTTPGESSREHAEPVDRGADAGSDTTATRTSLAERFATAKGSTSDGSPDRTPQRSAGHPGETATRPGVREDRPAEGPSRGAMPFDERDPARPAAAPRPASPRPGPRQVRLSLARIDPWSVMKLAFLLSIAVGIGVVVAVAAMWYVLDTMHVFADVQALLDDLGSASFLNLMEYTQFDRVISVAAIIAVLDVLLLTALATLGAFLYNIVAALVGGLHVTLTDD</sequence>
<proteinExistence type="predicted"/>
<evidence type="ECO:0000256" key="2">
    <source>
        <dbReference type="SAM" id="Phobius"/>
    </source>
</evidence>
<dbReference type="RefSeq" id="WP_244925316.1">
    <property type="nucleotide sequence ID" value="NZ_CP033325.1"/>
</dbReference>
<reference evidence="5" key="1">
    <citation type="journal article" date="2019" name="Int. J. Syst. Evol. Microbiol.">
        <title>The Global Catalogue of Microorganisms (GCM) 10K type strain sequencing project: providing services to taxonomists for standard genome sequencing and annotation.</title>
        <authorList>
            <consortium name="The Broad Institute Genomics Platform"/>
            <consortium name="The Broad Institute Genome Sequencing Center for Infectious Disease"/>
            <person name="Wu L."/>
            <person name="Ma J."/>
        </authorList>
    </citation>
    <scope>NUCLEOTIDE SEQUENCE [LARGE SCALE GENOMIC DNA]</scope>
    <source>
        <strain evidence="5">JCM 3369</strain>
    </source>
</reference>
<dbReference type="Proteomes" id="UP001595955">
    <property type="component" value="Unassembled WGS sequence"/>
</dbReference>
<organism evidence="4 5">
    <name type="scientific">Georgenia faecalis</name>
    <dbReference type="NCBI Taxonomy" id="2483799"/>
    <lineage>
        <taxon>Bacteria</taxon>
        <taxon>Bacillati</taxon>
        <taxon>Actinomycetota</taxon>
        <taxon>Actinomycetes</taxon>
        <taxon>Micrococcales</taxon>
        <taxon>Bogoriellaceae</taxon>
        <taxon>Georgenia</taxon>
    </lineage>
</organism>
<gene>
    <name evidence="4" type="ORF">ACFO3F_06035</name>
</gene>
<feature type="domain" description="DUF3566" evidence="3">
    <location>
        <begin position="107"/>
        <end position="223"/>
    </location>
</feature>
<protein>
    <submittedName>
        <fullName evidence="4">DUF3566 domain-containing protein</fullName>
    </submittedName>
</protein>
<feature type="region of interest" description="Disordered" evidence="1">
    <location>
        <begin position="1"/>
        <end position="110"/>
    </location>
</feature>
<keyword evidence="5" id="KW-1185">Reference proteome</keyword>
<accession>A0ABV9DA85</accession>
<comment type="caution">
    <text evidence="4">The sequence shown here is derived from an EMBL/GenBank/DDBJ whole genome shotgun (WGS) entry which is preliminary data.</text>
</comment>
<keyword evidence="2" id="KW-0472">Membrane</keyword>
<dbReference type="Pfam" id="PF12089">
    <property type="entry name" value="DUF3566"/>
    <property type="match status" value="1"/>
</dbReference>
<evidence type="ECO:0000313" key="4">
    <source>
        <dbReference type="EMBL" id="MFC4554803.1"/>
    </source>
</evidence>
<feature type="compositionally biased region" description="Basic and acidic residues" evidence="1">
    <location>
        <begin position="9"/>
        <end position="21"/>
    </location>
</feature>
<feature type="transmembrane region" description="Helical" evidence="2">
    <location>
        <begin position="125"/>
        <end position="148"/>
    </location>
</feature>
<dbReference type="InterPro" id="IPR021949">
    <property type="entry name" value="DUF3566_TM"/>
</dbReference>
<evidence type="ECO:0000259" key="3">
    <source>
        <dbReference type="Pfam" id="PF12089"/>
    </source>
</evidence>
<dbReference type="EMBL" id="JBHSGF010000003">
    <property type="protein sequence ID" value="MFC4554803.1"/>
    <property type="molecule type" value="Genomic_DNA"/>
</dbReference>
<name>A0ABV9DA85_9MICO</name>
<evidence type="ECO:0000256" key="1">
    <source>
        <dbReference type="SAM" id="MobiDB-lite"/>
    </source>
</evidence>